<name>A0AAN6NH61_9PEZI</name>
<dbReference type="AlphaFoldDB" id="A0AAN6NH61"/>
<dbReference type="PRINTS" id="PR00080">
    <property type="entry name" value="SDRFAMILY"/>
</dbReference>
<proteinExistence type="inferred from homology"/>
<dbReference type="InterPro" id="IPR020904">
    <property type="entry name" value="Sc_DH/Rdtase_CS"/>
</dbReference>
<gene>
    <name evidence="5" type="ORF">QBC46DRAFT_372636</name>
</gene>
<dbReference type="PANTHER" id="PTHR43490">
    <property type="entry name" value="(+)-NEOMENTHOL DEHYDROGENASE"/>
    <property type="match status" value="1"/>
</dbReference>
<evidence type="ECO:0000313" key="5">
    <source>
        <dbReference type="EMBL" id="KAK3945059.1"/>
    </source>
</evidence>
<dbReference type="GO" id="GO:0016491">
    <property type="term" value="F:oxidoreductase activity"/>
    <property type="evidence" value="ECO:0007669"/>
    <property type="project" value="UniProtKB-KW"/>
</dbReference>
<organism evidence="5 6">
    <name type="scientific">Diplogelasinospora grovesii</name>
    <dbReference type="NCBI Taxonomy" id="303347"/>
    <lineage>
        <taxon>Eukaryota</taxon>
        <taxon>Fungi</taxon>
        <taxon>Dikarya</taxon>
        <taxon>Ascomycota</taxon>
        <taxon>Pezizomycotina</taxon>
        <taxon>Sordariomycetes</taxon>
        <taxon>Sordariomycetidae</taxon>
        <taxon>Sordariales</taxon>
        <taxon>Diplogelasinosporaceae</taxon>
        <taxon>Diplogelasinospora</taxon>
    </lineage>
</organism>
<dbReference type="PRINTS" id="PR00081">
    <property type="entry name" value="GDHRDH"/>
</dbReference>
<keyword evidence="6" id="KW-1185">Reference proteome</keyword>
<evidence type="ECO:0000256" key="3">
    <source>
        <dbReference type="ARBA" id="ARBA00023002"/>
    </source>
</evidence>
<dbReference type="EMBL" id="MU853756">
    <property type="protein sequence ID" value="KAK3945059.1"/>
    <property type="molecule type" value="Genomic_DNA"/>
</dbReference>
<keyword evidence="3" id="KW-0560">Oxidoreductase</keyword>
<evidence type="ECO:0000256" key="1">
    <source>
        <dbReference type="ARBA" id="ARBA00006484"/>
    </source>
</evidence>
<dbReference type="PROSITE" id="PS00061">
    <property type="entry name" value="ADH_SHORT"/>
    <property type="match status" value="1"/>
</dbReference>
<protein>
    <recommendedName>
        <fullName evidence="7">NAD(P)-binding protein</fullName>
    </recommendedName>
</protein>
<comment type="similarity">
    <text evidence="1 4">Belongs to the short-chain dehydrogenases/reductases (SDR) family.</text>
</comment>
<dbReference type="Proteomes" id="UP001303473">
    <property type="component" value="Unassembled WGS sequence"/>
</dbReference>
<dbReference type="Pfam" id="PF00106">
    <property type="entry name" value="adh_short"/>
    <property type="match status" value="1"/>
</dbReference>
<reference evidence="6" key="1">
    <citation type="journal article" date="2023" name="Mol. Phylogenet. Evol.">
        <title>Genome-scale phylogeny and comparative genomics of the fungal order Sordariales.</title>
        <authorList>
            <person name="Hensen N."/>
            <person name="Bonometti L."/>
            <person name="Westerberg I."/>
            <person name="Brannstrom I.O."/>
            <person name="Guillou S."/>
            <person name="Cros-Aarteil S."/>
            <person name="Calhoun S."/>
            <person name="Haridas S."/>
            <person name="Kuo A."/>
            <person name="Mondo S."/>
            <person name="Pangilinan J."/>
            <person name="Riley R."/>
            <person name="LaButti K."/>
            <person name="Andreopoulos B."/>
            <person name="Lipzen A."/>
            <person name="Chen C."/>
            <person name="Yan M."/>
            <person name="Daum C."/>
            <person name="Ng V."/>
            <person name="Clum A."/>
            <person name="Steindorff A."/>
            <person name="Ohm R.A."/>
            <person name="Martin F."/>
            <person name="Silar P."/>
            <person name="Natvig D.O."/>
            <person name="Lalanne C."/>
            <person name="Gautier V."/>
            <person name="Ament-Velasquez S.L."/>
            <person name="Kruys A."/>
            <person name="Hutchinson M.I."/>
            <person name="Powell A.J."/>
            <person name="Barry K."/>
            <person name="Miller A.N."/>
            <person name="Grigoriev I.V."/>
            <person name="Debuchy R."/>
            <person name="Gladieux P."/>
            <person name="Hiltunen Thoren M."/>
            <person name="Johannesson H."/>
        </authorList>
    </citation>
    <scope>NUCLEOTIDE SEQUENCE [LARGE SCALE GENOMIC DNA]</scope>
    <source>
        <strain evidence="6">CBS 340.73</strain>
    </source>
</reference>
<evidence type="ECO:0008006" key="7">
    <source>
        <dbReference type="Google" id="ProtNLM"/>
    </source>
</evidence>
<comment type="caution">
    <text evidence="5">The sequence shown here is derived from an EMBL/GenBank/DDBJ whole genome shotgun (WGS) entry which is preliminary data.</text>
</comment>
<dbReference type="Gene3D" id="3.40.50.720">
    <property type="entry name" value="NAD(P)-binding Rossmann-like Domain"/>
    <property type="match status" value="1"/>
</dbReference>
<dbReference type="InterPro" id="IPR036291">
    <property type="entry name" value="NAD(P)-bd_dom_sf"/>
</dbReference>
<evidence type="ECO:0000256" key="2">
    <source>
        <dbReference type="ARBA" id="ARBA00022857"/>
    </source>
</evidence>
<dbReference type="GO" id="GO:0016020">
    <property type="term" value="C:membrane"/>
    <property type="evidence" value="ECO:0007669"/>
    <property type="project" value="TreeGrafter"/>
</dbReference>
<evidence type="ECO:0000313" key="6">
    <source>
        <dbReference type="Proteomes" id="UP001303473"/>
    </source>
</evidence>
<sequence>MTSTSPKIIFVTGANQGLGLAIIQVAALRDPDPTYVLASRKRLAGEEAVKKLHELGVTAKIEVVELDVTNDEQIAAAVDFVKTKFGKLDVLINNAGISGPMRPPPLESLSTMRARYNTVLNTNLTSVAVITHAFTPLLHAAPAPKIINVSSGLGSMSNALTRKMGRAPAYGASKVGMNGLSVHLQVEENDRVEAGVRVEEPRIKTFVVAPGLLRTAFTGFSEKGRDPEEGAEAIVRLALEEVAFEGGSFLEWEGGKMKRVPW</sequence>
<evidence type="ECO:0000256" key="4">
    <source>
        <dbReference type="RuleBase" id="RU000363"/>
    </source>
</evidence>
<dbReference type="SUPFAM" id="SSF51735">
    <property type="entry name" value="NAD(P)-binding Rossmann-fold domains"/>
    <property type="match status" value="1"/>
</dbReference>
<accession>A0AAN6NH61</accession>
<dbReference type="InterPro" id="IPR002347">
    <property type="entry name" value="SDR_fam"/>
</dbReference>
<dbReference type="PANTHER" id="PTHR43490:SF99">
    <property type="entry name" value="SHORT-CHAIN DEHYDROGENASE_REDUCTASE"/>
    <property type="match status" value="1"/>
</dbReference>
<keyword evidence="2" id="KW-0521">NADP</keyword>